<feature type="transmembrane region" description="Helical" evidence="6">
    <location>
        <begin position="262"/>
        <end position="286"/>
    </location>
</feature>
<proteinExistence type="inferred from homology"/>
<comment type="caution">
    <text evidence="7">The sequence shown here is derived from an EMBL/GenBank/DDBJ whole genome shotgun (WGS) entry which is preliminary data.</text>
</comment>
<evidence type="ECO:0000256" key="2">
    <source>
        <dbReference type="ARBA" id="ARBA00009773"/>
    </source>
</evidence>
<keyword evidence="3 6" id="KW-0812">Transmembrane</keyword>
<keyword evidence="4 6" id="KW-1133">Transmembrane helix</keyword>
<keyword evidence="5 6" id="KW-0472">Membrane</keyword>
<dbReference type="Proteomes" id="UP001198220">
    <property type="component" value="Unassembled WGS sequence"/>
</dbReference>
<sequence length="323" mass="36471">MNRRNTLYMQKAAIAAAVYLVLRYLLPLVFPFFFAWLTVAALNRFRHRISMRLVPLSAGVLSILFLAVLLFLLLSGYLLYPPIRELFPVWQDFLLRMPLLSDWIPSSLLGQITRMMPSVFSWLFGIFLYFVSLLLFARDWKAFDAMLSKLPFYQMVRNAGGRLATACQNWIHAQIRIMFVITLECAAGYWLLLHLPGAGLWAVLTGFLDALPVFGTGIVFLPWILVELLRQRFLVCLKLSILYAITWLTRELLEPGLLGNGLGLLPVCFLISVIAGLKLFGPVGLFTGPFGILLIRELWVELETPASPHTSSVCPSGDDEKTS</sequence>
<feature type="transmembrane region" description="Helical" evidence="6">
    <location>
        <begin position="175"/>
        <end position="192"/>
    </location>
</feature>
<feature type="transmembrane region" description="Helical" evidence="6">
    <location>
        <begin position="233"/>
        <end position="250"/>
    </location>
</feature>
<evidence type="ECO:0000313" key="8">
    <source>
        <dbReference type="Proteomes" id="UP001198220"/>
    </source>
</evidence>
<dbReference type="AlphaFoldDB" id="A0AAE3DBS5"/>
<feature type="transmembrane region" description="Helical" evidence="6">
    <location>
        <begin position="12"/>
        <end position="42"/>
    </location>
</feature>
<reference evidence="7 8" key="1">
    <citation type="submission" date="2021-10" db="EMBL/GenBank/DDBJ databases">
        <title>Anaerobic single-cell dispensing facilitates the cultivation of human gut bacteria.</title>
        <authorList>
            <person name="Afrizal A."/>
        </authorList>
    </citation>
    <scope>NUCLEOTIDE SEQUENCE [LARGE SCALE GENOMIC DNA]</scope>
    <source>
        <strain evidence="7 8">CLA-AA-H276</strain>
    </source>
</reference>
<dbReference type="InterPro" id="IPR002549">
    <property type="entry name" value="AI-2E-like"/>
</dbReference>
<evidence type="ECO:0000256" key="6">
    <source>
        <dbReference type="SAM" id="Phobius"/>
    </source>
</evidence>
<evidence type="ECO:0000313" key="7">
    <source>
        <dbReference type="EMBL" id="MCC2126575.1"/>
    </source>
</evidence>
<keyword evidence="8" id="KW-1185">Reference proteome</keyword>
<protein>
    <submittedName>
        <fullName evidence="7">AI-2E family transporter</fullName>
    </submittedName>
</protein>
<dbReference type="PANTHER" id="PTHR21716:SF68">
    <property type="entry name" value="TRANSPORT PROTEIN YTVI-RELATED"/>
    <property type="match status" value="1"/>
</dbReference>
<feature type="transmembrane region" description="Helical" evidence="6">
    <location>
        <begin position="54"/>
        <end position="80"/>
    </location>
</feature>
<organism evidence="7 8">
    <name type="scientific">Hominiventricola filiformis</name>
    <dbReference type="NCBI Taxonomy" id="2885352"/>
    <lineage>
        <taxon>Bacteria</taxon>
        <taxon>Bacillati</taxon>
        <taxon>Bacillota</taxon>
        <taxon>Clostridia</taxon>
        <taxon>Lachnospirales</taxon>
        <taxon>Lachnospiraceae</taxon>
        <taxon>Hominiventricola</taxon>
    </lineage>
</organism>
<dbReference type="GO" id="GO:0055085">
    <property type="term" value="P:transmembrane transport"/>
    <property type="evidence" value="ECO:0007669"/>
    <property type="project" value="TreeGrafter"/>
</dbReference>
<evidence type="ECO:0000256" key="3">
    <source>
        <dbReference type="ARBA" id="ARBA00022692"/>
    </source>
</evidence>
<evidence type="ECO:0000256" key="1">
    <source>
        <dbReference type="ARBA" id="ARBA00004141"/>
    </source>
</evidence>
<accession>A0AAE3DBS5</accession>
<gene>
    <name evidence="7" type="ORF">LKD36_10315</name>
</gene>
<feature type="transmembrane region" description="Helical" evidence="6">
    <location>
        <begin position="198"/>
        <end position="226"/>
    </location>
</feature>
<dbReference type="RefSeq" id="WP_308459539.1">
    <property type="nucleotide sequence ID" value="NZ_JAJEPS010000009.1"/>
</dbReference>
<dbReference type="GO" id="GO:0016020">
    <property type="term" value="C:membrane"/>
    <property type="evidence" value="ECO:0007669"/>
    <property type="project" value="UniProtKB-SubCell"/>
</dbReference>
<comment type="subcellular location">
    <subcellularLocation>
        <location evidence="1">Membrane</location>
        <topology evidence="1">Multi-pass membrane protein</topology>
    </subcellularLocation>
</comment>
<dbReference type="EMBL" id="JAJEPS010000009">
    <property type="protein sequence ID" value="MCC2126575.1"/>
    <property type="molecule type" value="Genomic_DNA"/>
</dbReference>
<dbReference type="PANTHER" id="PTHR21716">
    <property type="entry name" value="TRANSMEMBRANE PROTEIN"/>
    <property type="match status" value="1"/>
</dbReference>
<evidence type="ECO:0000256" key="5">
    <source>
        <dbReference type="ARBA" id="ARBA00023136"/>
    </source>
</evidence>
<evidence type="ECO:0000256" key="4">
    <source>
        <dbReference type="ARBA" id="ARBA00022989"/>
    </source>
</evidence>
<dbReference type="Pfam" id="PF01594">
    <property type="entry name" value="AI-2E_transport"/>
    <property type="match status" value="1"/>
</dbReference>
<feature type="transmembrane region" description="Helical" evidence="6">
    <location>
        <begin position="119"/>
        <end position="137"/>
    </location>
</feature>
<name>A0AAE3DBS5_9FIRM</name>
<comment type="similarity">
    <text evidence="2">Belongs to the autoinducer-2 exporter (AI-2E) (TC 2.A.86) family.</text>
</comment>